<dbReference type="Pfam" id="PF20246">
    <property type="entry name" value="DUF6601"/>
    <property type="match status" value="1"/>
</dbReference>
<keyword evidence="3" id="KW-1185">Reference proteome</keyword>
<dbReference type="AlphaFoldDB" id="A0A2J5I859"/>
<keyword evidence="1" id="KW-0812">Transmembrane</keyword>
<feature type="transmembrane region" description="Helical" evidence="1">
    <location>
        <begin position="109"/>
        <end position="131"/>
    </location>
</feature>
<keyword evidence="1" id="KW-1133">Transmembrane helix</keyword>
<dbReference type="EMBL" id="KZ559500">
    <property type="protein sequence ID" value="PLN86208.1"/>
    <property type="molecule type" value="Genomic_DNA"/>
</dbReference>
<proteinExistence type="predicted"/>
<dbReference type="Proteomes" id="UP000235023">
    <property type="component" value="Unassembled WGS sequence"/>
</dbReference>
<organism evidence="2 3">
    <name type="scientific">Aspergillus taichungensis</name>
    <dbReference type="NCBI Taxonomy" id="482145"/>
    <lineage>
        <taxon>Eukaryota</taxon>
        <taxon>Fungi</taxon>
        <taxon>Dikarya</taxon>
        <taxon>Ascomycota</taxon>
        <taxon>Pezizomycotina</taxon>
        <taxon>Eurotiomycetes</taxon>
        <taxon>Eurotiomycetidae</taxon>
        <taxon>Eurotiales</taxon>
        <taxon>Aspergillaceae</taxon>
        <taxon>Aspergillus</taxon>
        <taxon>Aspergillus subgen. Circumdati</taxon>
    </lineage>
</organism>
<accession>A0A2J5I859</accession>
<dbReference type="PANTHER" id="PTHR34414">
    <property type="entry name" value="HET DOMAIN-CONTAINING PROTEIN-RELATED"/>
    <property type="match status" value="1"/>
</dbReference>
<gene>
    <name evidence="2" type="ORF">BDW42DRAFT_159593</name>
</gene>
<dbReference type="PANTHER" id="PTHR34414:SF1">
    <property type="entry name" value="SUBTILISIN-LIKE SERINE PROTEASE"/>
    <property type="match status" value="1"/>
</dbReference>
<feature type="transmembrane region" description="Helical" evidence="1">
    <location>
        <begin position="151"/>
        <end position="179"/>
    </location>
</feature>
<reference evidence="3" key="1">
    <citation type="submission" date="2017-12" db="EMBL/GenBank/DDBJ databases">
        <authorList>
            <consortium name="DOE Joint Genome Institute"/>
            <person name="Mondo S.J."/>
            <person name="Kjaerbolling I."/>
            <person name="Vesth T.C."/>
            <person name="Frisvad J.C."/>
            <person name="Nybo J.L."/>
            <person name="Theobald S."/>
            <person name="Kuo A."/>
            <person name="Bowyer P."/>
            <person name="Matsuda Y."/>
            <person name="Lyhne E.K."/>
            <person name="Kogle M.E."/>
            <person name="Clum A."/>
            <person name="Lipzen A."/>
            <person name="Salamov A."/>
            <person name="Ngan C.Y."/>
            <person name="Daum C."/>
            <person name="Chiniquy J."/>
            <person name="Barry K."/>
            <person name="LaButti K."/>
            <person name="Haridas S."/>
            <person name="Simmons B.A."/>
            <person name="Magnuson J.K."/>
            <person name="Mortensen U.H."/>
            <person name="Larsen T.O."/>
            <person name="Grigoriev I.V."/>
            <person name="Baker S.E."/>
            <person name="Andersen M.R."/>
            <person name="Nordberg H.P."/>
            <person name="Cantor M.N."/>
            <person name="Hua S.X."/>
        </authorList>
    </citation>
    <scope>NUCLEOTIDE SEQUENCE [LARGE SCALE GENOMIC DNA]</scope>
    <source>
        <strain evidence="3">IBT 19404</strain>
    </source>
</reference>
<dbReference type="OrthoDB" id="5086500at2759"/>
<dbReference type="InterPro" id="IPR046536">
    <property type="entry name" value="DUF6601"/>
</dbReference>
<evidence type="ECO:0000256" key="1">
    <source>
        <dbReference type="SAM" id="Phobius"/>
    </source>
</evidence>
<name>A0A2J5I859_9EURO</name>
<keyword evidence="1" id="KW-0472">Membrane</keyword>
<sequence length="191" mass="22716">MQHFDRAVAVGFLRSYAHLIRHRSDFVLARQYHLISETVDWPQWSRFIHNFRYIEDVYVSKRYQYGQLRLSRLNWAVRLFRPPSAKTVWYYEIPYWSIQVYTRRYTAPLIFLFASISMVLSSMQVLLSGPMGDHRILSTTLDGFQDMARAFGGFSILVLLFLAMTWLLLIVTPLAVLAWQVSWGYRHRERV</sequence>
<evidence type="ECO:0000313" key="3">
    <source>
        <dbReference type="Proteomes" id="UP000235023"/>
    </source>
</evidence>
<protein>
    <submittedName>
        <fullName evidence="2">Uncharacterized protein</fullName>
    </submittedName>
</protein>
<evidence type="ECO:0000313" key="2">
    <source>
        <dbReference type="EMBL" id="PLN86208.1"/>
    </source>
</evidence>